<proteinExistence type="predicted"/>
<dbReference type="Proteomes" id="UP001163046">
    <property type="component" value="Unassembled WGS sequence"/>
</dbReference>
<name>A0A9W9YIV2_9CNID</name>
<gene>
    <name evidence="1" type="ORF">OS493_038746</name>
</gene>
<dbReference type="EMBL" id="MU827418">
    <property type="protein sequence ID" value="KAJ7349532.1"/>
    <property type="molecule type" value="Genomic_DNA"/>
</dbReference>
<sequence>MFTSIRGPPVIDQVLECEQDTRAEAKEHDSNAIGVYLVMKQPDAKKTLAGHVPIELSRLLKNFLEENDENRLFAQVTGKRKREVGLVVPAKFTAFTTELRIARILERERNGRAVKYTHFELKNIVF</sequence>
<reference evidence="1" key="1">
    <citation type="submission" date="2023-01" db="EMBL/GenBank/DDBJ databases">
        <title>Genome assembly of the deep-sea coral Lophelia pertusa.</title>
        <authorList>
            <person name="Herrera S."/>
            <person name="Cordes E."/>
        </authorList>
    </citation>
    <scope>NUCLEOTIDE SEQUENCE</scope>
    <source>
        <strain evidence="1">USNM1676648</strain>
        <tissue evidence="1">Polyp</tissue>
    </source>
</reference>
<keyword evidence="2" id="KW-1185">Reference proteome</keyword>
<evidence type="ECO:0000313" key="2">
    <source>
        <dbReference type="Proteomes" id="UP001163046"/>
    </source>
</evidence>
<organism evidence="1 2">
    <name type="scientific">Desmophyllum pertusum</name>
    <dbReference type="NCBI Taxonomy" id="174260"/>
    <lineage>
        <taxon>Eukaryota</taxon>
        <taxon>Metazoa</taxon>
        <taxon>Cnidaria</taxon>
        <taxon>Anthozoa</taxon>
        <taxon>Hexacorallia</taxon>
        <taxon>Scleractinia</taxon>
        <taxon>Caryophylliina</taxon>
        <taxon>Caryophylliidae</taxon>
        <taxon>Desmophyllum</taxon>
    </lineage>
</organism>
<accession>A0A9W9YIV2</accession>
<evidence type="ECO:0000313" key="1">
    <source>
        <dbReference type="EMBL" id="KAJ7349532.1"/>
    </source>
</evidence>
<comment type="caution">
    <text evidence="1">The sequence shown here is derived from an EMBL/GenBank/DDBJ whole genome shotgun (WGS) entry which is preliminary data.</text>
</comment>
<protein>
    <submittedName>
        <fullName evidence="1">Uncharacterized protein</fullName>
    </submittedName>
</protein>
<dbReference type="OrthoDB" id="5947715at2759"/>
<dbReference type="AlphaFoldDB" id="A0A9W9YIV2"/>